<evidence type="ECO:0000313" key="2">
    <source>
        <dbReference type="Proteomes" id="UP001363010"/>
    </source>
</evidence>
<comment type="caution">
    <text evidence="1">The sequence shown here is derived from an EMBL/GenBank/DDBJ whole genome shotgun (WGS) entry which is preliminary data.</text>
</comment>
<protein>
    <recommendedName>
        <fullName evidence="3">Class I SAM-dependent methyltransferase</fullName>
    </recommendedName>
</protein>
<dbReference type="RefSeq" id="WP_340365027.1">
    <property type="nucleotide sequence ID" value="NZ_JBBKZV010000011.1"/>
</dbReference>
<reference evidence="1 2" key="1">
    <citation type="submission" date="2024-03" db="EMBL/GenBank/DDBJ databases">
        <title>Novel species of the genus Variovorax.</title>
        <authorList>
            <person name="Liu Q."/>
            <person name="Xin Y.-H."/>
        </authorList>
    </citation>
    <scope>NUCLEOTIDE SEQUENCE [LARGE SCALE GENOMIC DNA]</scope>
    <source>
        <strain evidence="1 2">KACC 18501</strain>
    </source>
</reference>
<evidence type="ECO:0008006" key="3">
    <source>
        <dbReference type="Google" id="ProtNLM"/>
    </source>
</evidence>
<sequence>MGVDVYVLKFLTHCRQHFGPFNRTFQIGRQGIYLDQRHLPIADAIVREHGIGENFRSVGGSEPYAETLFKALGATDVISCDVSPYEGAHLVHDFNNPVPEEWRGGFDTVFDGGSIEHIFNAPVALANLMQLTRIGGRVLSINGANDFLGHGLYQFSPELMFRVFSEINGFKMLATFLVALDNLPTLSLAADPQAKGERIEIGRTGRSTYLMFVAEKIAEVKPFQSWPQQSDYTLIWKK</sequence>
<dbReference type="InterPro" id="IPR029063">
    <property type="entry name" value="SAM-dependent_MTases_sf"/>
</dbReference>
<dbReference type="EMBL" id="JBBKZV010000011">
    <property type="protein sequence ID" value="MEJ8823990.1"/>
    <property type="molecule type" value="Genomic_DNA"/>
</dbReference>
<gene>
    <name evidence="1" type="ORF">WKW80_18490</name>
</gene>
<dbReference type="Proteomes" id="UP001363010">
    <property type="component" value="Unassembled WGS sequence"/>
</dbReference>
<evidence type="ECO:0000313" key="1">
    <source>
        <dbReference type="EMBL" id="MEJ8823990.1"/>
    </source>
</evidence>
<proteinExistence type="predicted"/>
<accession>A0ABU8W1R3</accession>
<keyword evidence="2" id="KW-1185">Reference proteome</keyword>
<organism evidence="1 2">
    <name type="scientific">Variovorax humicola</name>
    <dbReference type="NCBI Taxonomy" id="1769758"/>
    <lineage>
        <taxon>Bacteria</taxon>
        <taxon>Pseudomonadati</taxon>
        <taxon>Pseudomonadota</taxon>
        <taxon>Betaproteobacteria</taxon>
        <taxon>Burkholderiales</taxon>
        <taxon>Comamonadaceae</taxon>
        <taxon>Variovorax</taxon>
    </lineage>
</organism>
<name>A0ABU8W1R3_9BURK</name>
<dbReference type="SUPFAM" id="SSF53335">
    <property type="entry name" value="S-adenosyl-L-methionine-dependent methyltransferases"/>
    <property type="match status" value="1"/>
</dbReference>